<evidence type="ECO:0000256" key="2">
    <source>
        <dbReference type="ARBA" id="ARBA00022617"/>
    </source>
</evidence>
<keyword evidence="4" id="KW-0560">Oxidoreductase</keyword>
<evidence type="ECO:0000256" key="3">
    <source>
        <dbReference type="ARBA" id="ARBA00022723"/>
    </source>
</evidence>
<keyword evidence="2" id="KW-0349">Heme</keyword>
<dbReference type="InterPro" id="IPR036396">
    <property type="entry name" value="Cyt_P450_sf"/>
</dbReference>
<dbReference type="Gene3D" id="1.10.630.10">
    <property type="entry name" value="Cytochrome P450"/>
    <property type="match status" value="1"/>
</dbReference>
<evidence type="ECO:0000256" key="6">
    <source>
        <dbReference type="ARBA" id="ARBA00023033"/>
    </source>
</evidence>
<dbReference type="PRINTS" id="PR00463">
    <property type="entry name" value="EP450I"/>
</dbReference>
<accession>A0A168LDN9</accession>
<evidence type="ECO:0008006" key="9">
    <source>
        <dbReference type="Google" id="ProtNLM"/>
    </source>
</evidence>
<dbReference type="InterPro" id="IPR002401">
    <property type="entry name" value="Cyt_P450_E_grp-I"/>
</dbReference>
<sequence>MSQLIDTVSRYAGIDWVAFNSWYARYLEKYTNTKVKRFTIAVAIALAFVCRSIYRRTTPPKHLRHIPHVSFLDFVNHFMIRKLPTSDAFKNLNRPHVKSNESMYLRWDRNGWVVHVSNPDSVKQVFMKSDIFPKMDTNHFEGAFFNQFVGTSNILLLNGPEWKKHRKLANPAFHRSMPVKLFGESARDLFAMLDKDNEGSNFTLDFGHLMERYTLDVIGRAGFGFNFNSVTDENSEWKKVYDEVTVSLRKPLFALFPILDQKFLWMFPKRQEEVRTLNKFKDMLRGVIDHKRQVLKENGNGSDDDAEKDLLTLMIESENRGEGILSDDELMGDIAIFFIAGHDTTAFALSAAIYYLAKHPEIQEKARQEVNSILCPDGDEKRDVLPTVEQTKEFVYLNQVIKETLRINGSVVALITPRRTTADVTLSNVFIPKDTLVNVNIYDLHHNPNVWDEPETFNPDRFAAGAEADQKAGGGMSWVPFANLAEQRVVLATLLRHYTWNLPENSPHSKELITGNSLIMFAKNLQIQFHKRF</sequence>
<dbReference type="EMBL" id="LT551165">
    <property type="protein sequence ID" value="SAL96577.1"/>
    <property type="molecule type" value="Genomic_DNA"/>
</dbReference>
<keyword evidence="8" id="KW-1185">Reference proteome</keyword>
<dbReference type="Pfam" id="PF00067">
    <property type="entry name" value="p450"/>
    <property type="match status" value="1"/>
</dbReference>
<evidence type="ECO:0000256" key="5">
    <source>
        <dbReference type="ARBA" id="ARBA00023004"/>
    </source>
</evidence>
<comment type="similarity">
    <text evidence="1">Belongs to the cytochrome P450 family.</text>
</comment>
<evidence type="ECO:0000313" key="8">
    <source>
        <dbReference type="Proteomes" id="UP000078561"/>
    </source>
</evidence>
<dbReference type="InterPro" id="IPR050196">
    <property type="entry name" value="Cytochrome_P450_Monoox"/>
</dbReference>
<evidence type="ECO:0000256" key="4">
    <source>
        <dbReference type="ARBA" id="ARBA00023002"/>
    </source>
</evidence>
<gene>
    <name evidence="7" type="primary">ABSGL_01993.1 scaffold 2596</name>
</gene>
<name>A0A168LDN9_ABSGL</name>
<protein>
    <recommendedName>
        <fullName evidence="9">Cytochrome P450</fullName>
    </recommendedName>
</protein>
<evidence type="ECO:0000256" key="1">
    <source>
        <dbReference type="ARBA" id="ARBA00010617"/>
    </source>
</evidence>
<dbReference type="PANTHER" id="PTHR24291:SF50">
    <property type="entry name" value="BIFUNCTIONAL ALBAFLAVENONE MONOOXYGENASE_TERPENE SYNTHASE"/>
    <property type="match status" value="1"/>
</dbReference>
<dbReference type="InterPro" id="IPR001128">
    <property type="entry name" value="Cyt_P450"/>
</dbReference>
<dbReference type="PANTHER" id="PTHR24291">
    <property type="entry name" value="CYTOCHROME P450 FAMILY 4"/>
    <property type="match status" value="1"/>
</dbReference>
<proteinExistence type="inferred from homology"/>
<keyword evidence="3" id="KW-0479">Metal-binding</keyword>
<dbReference type="GO" id="GO:0020037">
    <property type="term" value="F:heme binding"/>
    <property type="evidence" value="ECO:0007669"/>
    <property type="project" value="InterPro"/>
</dbReference>
<dbReference type="GO" id="GO:0016705">
    <property type="term" value="F:oxidoreductase activity, acting on paired donors, with incorporation or reduction of molecular oxygen"/>
    <property type="evidence" value="ECO:0007669"/>
    <property type="project" value="InterPro"/>
</dbReference>
<dbReference type="InParanoid" id="A0A168LDN9"/>
<dbReference type="OMA" id="KWFMSTS"/>
<keyword evidence="5" id="KW-0408">Iron</keyword>
<keyword evidence="6" id="KW-0503">Monooxygenase</keyword>
<dbReference type="OrthoDB" id="1470350at2759"/>
<dbReference type="GO" id="GO:0005506">
    <property type="term" value="F:iron ion binding"/>
    <property type="evidence" value="ECO:0007669"/>
    <property type="project" value="InterPro"/>
</dbReference>
<dbReference type="STRING" id="4829.A0A168LDN9"/>
<organism evidence="7">
    <name type="scientific">Absidia glauca</name>
    <name type="common">Pin mould</name>
    <dbReference type="NCBI Taxonomy" id="4829"/>
    <lineage>
        <taxon>Eukaryota</taxon>
        <taxon>Fungi</taxon>
        <taxon>Fungi incertae sedis</taxon>
        <taxon>Mucoromycota</taxon>
        <taxon>Mucoromycotina</taxon>
        <taxon>Mucoromycetes</taxon>
        <taxon>Mucorales</taxon>
        <taxon>Cunninghamellaceae</taxon>
        <taxon>Absidia</taxon>
    </lineage>
</organism>
<dbReference type="GO" id="GO:0004497">
    <property type="term" value="F:monooxygenase activity"/>
    <property type="evidence" value="ECO:0007669"/>
    <property type="project" value="UniProtKB-KW"/>
</dbReference>
<dbReference type="AlphaFoldDB" id="A0A168LDN9"/>
<reference evidence="7" key="1">
    <citation type="submission" date="2016-04" db="EMBL/GenBank/DDBJ databases">
        <authorList>
            <person name="Evans L.H."/>
            <person name="Alamgir A."/>
            <person name="Owens N."/>
            <person name="Weber N.D."/>
            <person name="Virtaneva K."/>
            <person name="Barbian K."/>
            <person name="Babar A."/>
            <person name="Rosenke K."/>
        </authorList>
    </citation>
    <scope>NUCLEOTIDE SEQUENCE [LARGE SCALE GENOMIC DNA]</scope>
    <source>
        <strain evidence="7">CBS 101.48</strain>
    </source>
</reference>
<evidence type="ECO:0000313" key="7">
    <source>
        <dbReference type="EMBL" id="SAL96577.1"/>
    </source>
</evidence>
<dbReference type="SUPFAM" id="SSF48264">
    <property type="entry name" value="Cytochrome P450"/>
    <property type="match status" value="1"/>
</dbReference>
<dbReference type="Proteomes" id="UP000078561">
    <property type="component" value="Unassembled WGS sequence"/>
</dbReference>